<dbReference type="InterPro" id="IPR000182">
    <property type="entry name" value="GNAT_dom"/>
</dbReference>
<dbReference type="Gene3D" id="3.40.630.30">
    <property type="match status" value="1"/>
</dbReference>
<reference evidence="2 3" key="1">
    <citation type="submission" date="2022-07" db="EMBL/GenBank/DDBJ databases">
        <title>Mucilaginibacter sp. JC4.</title>
        <authorList>
            <person name="Le V."/>
            <person name="Ko S.-R."/>
            <person name="Ahn C.-Y."/>
            <person name="Oh H.-M."/>
        </authorList>
    </citation>
    <scope>NUCLEOTIDE SEQUENCE [LARGE SCALE GENOMIC DNA]</scope>
    <source>
        <strain evidence="2 3">JC4</strain>
    </source>
</reference>
<dbReference type="Pfam" id="PF13302">
    <property type="entry name" value="Acetyltransf_3"/>
    <property type="match status" value="1"/>
</dbReference>
<dbReference type="PROSITE" id="PS51186">
    <property type="entry name" value="GNAT"/>
    <property type="match status" value="1"/>
</dbReference>
<dbReference type="RefSeq" id="WP_256540458.1">
    <property type="nucleotide sequence ID" value="NZ_JANHOH010000006.1"/>
</dbReference>
<comment type="caution">
    <text evidence="2">The sequence shown here is derived from an EMBL/GenBank/DDBJ whole genome shotgun (WGS) entry which is preliminary data.</text>
</comment>
<protein>
    <submittedName>
        <fullName evidence="2">GNAT family N-acetyltransferase</fullName>
    </submittedName>
</protein>
<keyword evidence="3" id="KW-1185">Reference proteome</keyword>
<dbReference type="SUPFAM" id="SSF55729">
    <property type="entry name" value="Acyl-CoA N-acyltransferases (Nat)"/>
    <property type="match status" value="1"/>
</dbReference>
<proteinExistence type="predicted"/>
<gene>
    <name evidence="2" type="ORF">NPE20_19985</name>
</gene>
<evidence type="ECO:0000259" key="1">
    <source>
        <dbReference type="PROSITE" id="PS51186"/>
    </source>
</evidence>
<sequence>MNTMLFQSANLNMRRFNLSDDAFIFELLNTPAWKQFIGDRNINSREDAVNYILNGPLTNYNKYGYGAWLVTLKDSQQPIGMCGLFKRDYLDKPDLGFAYLPGFEGQGLAYEASIASLTHIQENYDLDALYATTTTDNLRSQRLLERCRFTRTGLVTTPESETLLLYKLSLQ</sequence>
<accession>A0ABT1T6L0</accession>
<dbReference type="Proteomes" id="UP001204376">
    <property type="component" value="Unassembled WGS sequence"/>
</dbReference>
<dbReference type="InterPro" id="IPR016181">
    <property type="entry name" value="Acyl_CoA_acyltransferase"/>
</dbReference>
<dbReference type="PANTHER" id="PTHR43792:SF1">
    <property type="entry name" value="N-ACETYLTRANSFERASE DOMAIN-CONTAINING PROTEIN"/>
    <property type="match status" value="1"/>
</dbReference>
<feature type="domain" description="N-acetyltransferase" evidence="1">
    <location>
        <begin position="11"/>
        <end position="171"/>
    </location>
</feature>
<dbReference type="InterPro" id="IPR051531">
    <property type="entry name" value="N-acetyltransferase"/>
</dbReference>
<dbReference type="EMBL" id="JANHOH010000006">
    <property type="protein sequence ID" value="MCQ6960271.1"/>
    <property type="molecule type" value="Genomic_DNA"/>
</dbReference>
<organism evidence="2 3">
    <name type="scientific">Mucilaginibacter aquariorum</name>
    <dbReference type="NCBI Taxonomy" id="2967225"/>
    <lineage>
        <taxon>Bacteria</taxon>
        <taxon>Pseudomonadati</taxon>
        <taxon>Bacteroidota</taxon>
        <taxon>Sphingobacteriia</taxon>
        <taxon>Sphingobacteriales</taxon>
        <taxon>Sphingobacteriaceae</taxon>
        <taxon>Mucilaginibacter</taxon>
    </lineage>
</organism>
<name>A0ABT1T6L0_9SPHI</name>
<dbReference type="PANTHER" id="PTHR43792">
    <property type="entry name" value="GNAT FAMILY, PUTATIVE (AFU_ORTHOLOGUE AFUA_3G00765)-RELATED-RELATED"/>
    <property type="match status" value="1"/>
</dbReference>
<evidence type="ECO:0000313" key="2">
    <source>
        <dbReference type="EMBL" id="MCQ6960271.1"/>
    </source>
</evidence>
<evidence type="ECO:0000313" key="3">
    <source>
        <dbReference type="Proteomes" id="UP001204376"/>
    </source>
</evidence>